<evidence type="ECO:0000256" key="3">
    <source>
        <dbReference type="ARBA" id="ARBA00022692"/>
    </source>
</evidence>
<feature type="domain" description="Ig-like" evidence="12">
    <location>
        <begin position="188"/>
        <end position="271"/>
    </location>
</feature>
<keyword evidence="10" id="KW-0393">Immunoglobulin domain</keyword>
<reference evidence="13" key="1">
    <citation type="submission" date="2023-08" db="EMBL/GenBank/DDBJ databases">
        <title>Chromosome-level Genome Assembly of mud carp (Cirrhinus molitorella).</title>
        <authorList>
            <person name="Liu H."/>
        </authorList>
    </citation>
    <scope>NUCLEOTIDE SEQUENCE</scope>
    <source>
        <strain evidence="13">Prfri</strain>
        <tissue evidence="13">Muscle</tissue>
    </source>
</reference>
<feature type="domain" description="Ig-like" evidence="12">
    <location>
        <begin position="97"/>
        <end position="182"/>
    </location>
</feature>
<evidence type="ECO:0000256" key="7">
    <source>
        <dbReference type="ARBA" id="ARBA00023157"/>
    </source>
</evidence>
<dbReference type="GO" id="GO:0042130">
    <property type="term" value="P:negative regulation of T cell proliferation"/>
    <property type="evidence" value="ECO:0007669"/>
    <property type="project" value="TreeGrafter"/>
</dbReference>
<evidence type="ECO:0000256" key="5">
    <source>
        <dbReference type="ARBA" id="ARBA00022989"/>
    </source>
</evidence>
<dbReference type="Pfam" id="PF07654">
    <property type="entry name" value="C1-set"/>
    <property type="match status" value="1"/>
</dbReference>
<name>A0AA88U007_9TELE</name>
<feature type="compositionally biased region" description="Polar residues" evidence="11">
    <location>
        <begin position="58"/>
        <end position="71"/>
    </location>
</feature>
<gene>
    <name evidence="13" type="ORF">Q8A67_000239</name>
</gene>
<organism evidence="13 14">
    <name type="scientific">Cirrhinus molitorella</name>
    <name type="common">mud carp</name>
    <dbReference type="NCBI Taxonomy" id="172907"/>
    <lineage>
        <taxon>Eukaryota</taxon>
        <taxon>Metazoa</taxon>
        <taxon>Chordata</taxon>
        <taxon>Craniata</taxon>
        <taxon>Vertebrata</taxon>
        <taxon>Euteleostomi</taxon>
        <taxon>Actinopterygii</taxon>
        <taxon>Neopterygii</taxon>
        <taxon>Teleostei</taxon>
        <taxon>Ostariophysi</taxon>
        <taxon>Cypriniformes</taxon>
        <taxon>Cyprinidae</taxon>
        <taxon>Labeoninae</taxon>
        <taxon>Labeonini</taxon>
        <taxon>Cirrhinus</taxon>
    </lineage>
</organism>
<protein>
    <recommendedName>
        <fullName evidence="12">Ig-like domain-containing protein</fullName>
    </recommendedName>
</protein>
<dbReference type="PANTHER" id="PTHR25466:SF9">
    <property type="entry name" value="FIBRONECTIN TYPE-III DOMAIN-CONTAINING PROTEIN"/>
    <property type="match status" value="1"/>
</dbReference>
<dbReference type="GO" id="GO:0042102">
    <property type="term" value="P:positive regulation of T cell proliferation"/>
    <property type="evidence" value="ECO:0007669"/>
    <property type="project" value="TreeGrafter"/>
</dbReference>
<keyword evidence="6" id="KW-0472">Membrane</keyword>
<evidence type="ECO:0000256" key="10">
    <source>
        <dbReference type="ARBA" id="ARBA00023319"/>
    </source>
</evidence>
<dbReference type="GO" id="GO:0071222">
    <property type="term" value="P:cellular response to lipopolysaccharide"/>
    <property type="evidence" value="ECO:0007669"/>
    <property type="project" value="TreeGrafter"/>
</dbReference>
<dbReference type="Gene3D" id="2.60.40.10">
    <property type="entry name" value="Immunoglobulins"/>
    <property type="match status" value="2"/>
</dbReference>
<dbReference type="Pfam" id="PF07679">
    <property type="entry name" value="I-set"/>
    <property type="match status" value="1"/>
</dbReference>
<feature type="region of interest" description="Disordered" evidence="11">
    <location>
        <begin position="53"/>
        <end position="76"/>
    </location>
</feature>
<dbReference type="InterPro" id="IPR013783">
    <property type="entry name" value="Ig-like_fold"/>
</dbReference>
<dbReference type="InterPro" id="IPR036179">
    <property type="entry name" value="Ig-like_dom_sf"/>
</dbReference>
<keyword evidence="4" id="KW-0732">Signal</keyword>
<keyword evidence="2" id="KW-1003">Cell membrane</keyword>
<dbReference type="PANTHER" id="PTHR25466">
    <property type="entry name" value="T-LYMPHOCYTE ACTIVATION ANTIGEN"/>
    <property type="match status" value="1"/>
</dbReference>
<dbReference type="InterPro" id="IPR051713">
    <property type="entry name" value="T-cell_Activation_Regulation"/>
</dbReference>
<keyword evidence="3" id="KW-0812">Transmembrane</keyword>
<feature type="region of interest" description="Disordered" evidence="11">
    <location>
        <begin position="1"/>
        <end position="24"/>
    </location>
</feature>
<evidence type="ECO:0000256" key="8">
    <source>
        <dbReference type="ARBA" id="ARBA00023170"/>
    </source>
</evidence>
<evidence type="ECO:0000313" key="14">
    <source>
        <dbReference type="Proteomes" id="UP001187343"/>
    </source>
</evidence>
<comment type="subcellular location">
    <subcellularLocation>
        <location evidence="1">Cell membrane</location>
        <topology evidence="1">Single-pass type I membrane protein</topology>
    </subcellularLocation>
</comment>
<dbReference type="PROSITE" id="PS50835">
    <property type="entry name" value="IG_LIKE"/>
    <property type="match status" value="2"/>
</dbReference>
<evidence type="ECO:0000256" key="6">
    <source>
        <dbReference type="ARBA" id="ARBA00023136"/>
    </source>
</evidence>
<feature type="compositionally biased region" description="Low complexity" evidence="11">
    <location>
        <begin position="1"/>
        <end position="11"/>
    </location>
</feature>
<evidence type="ECO:0000256" key="9">
    <source>
        <dbReference type="ARBA" id="ARBA00023180"/>
    </source>
</evidence>
<comment type="caution">
    <text evidence="13">The sequence shown here is derived from an EMBL/GenBank/DDBJ whole genome shotgun (WGS) entry which is preliminary data.</text>
</comment>
<dbReference type="InterPro" id="IPR007110">
    <property type="entry name" value="Ig-like_dom"/>
</dbReference>
<dbReference type="EMBL" id="JAUYZG010000001">
    <property type="protein sequence ID" value="KAK2915865.1"/>
    <property type="molecule type" value="Genomic_DNA"/>
</dbReference>
<keyword evidence="7" id="KW-1015">Disulfide bond</keyword>
<keyword evidence="5" id="KW-1133">Transmembrane helix</keyword>
<evidence type="ECO:0000259" key="12">
    <source>
        <dbReference type="PROSITE" id="PS50835"/>
    </source>
</evidence>
<evidence type="ECO:0000256" key="11">
    <source>
        <dbReference type="SAM" id="MobiDB-lite"/>
    </source>
</evidence>
<dbReference type="GO" id="GO:0009897">
    <property type="term" value="C:external side of plasma membrane"/>
    <property type="evidence" value="ECO:0007669"/>
    <property type="project" value="TreeGrafter"/>
</dbReference>
<evidence type="ECO:0000256" key="4">
    <source>
        <dbReference type="ARBA" id="ARBA00022729"/>
    </source>
</evidence>
<evidence type="ECO:0000256" key="2">
    <source>
        <dbReference type="ARBA" id="ARBA00022475"/>
    </source>
</evidence>
<evidence type="ECO:0000313" key="13">
    <source>
        <dbReference type="EMBL" id="KAK2915865.1"/>
    </source>
</evidence>
<dbReference type="InterPro" id="IPR003597">
    <property type="entry name" value="Ig_C1-set"/>
</dbReference>
<keyword evidence="14" id="KW-1185">Reference proteome</keyword>
<keyword evidence="9" id="KW-0325">Glycoprotein</keyword>
<dbReference type="GO" id="GO:0007166">
    <property type="term" value="P:cell surface receptor signaling pathway"/>
    <property type="evidence" value="ECO:0007669"/>
    <property type="project" value="TreeGrafter"/>
</dbReference>
<accession>A0AA88U007</accession>
<dbReference type="GO" id="GO:0006955">
    <property type="term" value="P:immune response"/>
    <property type="evidence" value="ECO:0007669"/>
    <property type="project" value="TreeGrafter"/>
</dbReference>
<sequence>MGSELHLSSSSSEDEESTAENLLPQSPQYEELLKVVIRAVSILKIDWPAEKQYEPQKTRQTLSADQGTTSKTRCRGQDYSKGEIHLHAFKHQRVNCNEKTVLQCNISSPTPLNVVQVFWRKQDEEDFKCDPTSDNNPPGFECNYTEKSLTLTISNPTPANMGAYFCCIKTDSGHGAKHINVSIGECTGELSNQIAGPNQIQCSFNSVYPGAVINWFHYDKDLTSKSTTTSLLNSDGTFNITSVLNIQDDKKKYTCSLWSLEQGRYLNQEIEVPYHADSSPSSRISTQHCLSWTLIFFSLMYFD</sequence>
<dbReference type="Proteomes" id="UP001187343">
    <property type="component" value="Unassembled WGS sequence"/>
</dbReference>
<evidence type="ECO:0000256" key="1">
    <source>
        <dbReference type="ARBA" id="ARBA00004251"/>
    </source>
</evidence>
<dbReference type="SUPFAM" id="SSF48726">
    <property type="entry name" value="Immunoglobulin"/>
    <property type="match status" value="2"/>
</dbReference>
<dbReference type="AlphaFoldDB" id="A0AA88U007"/>
<keyword evidence="8" id="KW-0675">Receptor</keyword>
<dbReference type="InterPro" id="IPR013098">
    <property type="entry name" value="Ig_I-set"/>
</dbReference>
<dbReference type="GO" id="GO:0031295">
    <property type="term" value="P:T cell costimulation"/>
    <property type="evidence" value="ECO:0007669"/>
    <property type="project" value="TreeGrafter"/>
</dbReference>
<proteinExistence type="predicted"/>